<reference evidence="2 3" key="1">
    <citation type="submission" date="2015-08" db="EMBL/GenBank/DDBJ databases">
        <authorList>
            <person name="Babu N.S."/>
            <person name="Beckwith C.J."/>
            <person name="Beseler K.G."/>
            <person name="Brison A."/>
            <person name="Carone J.V."/>
            <person name="Caskin T.P."/>
            <person name="Diamond M."/>
            <person name="Durham M.E."/>
            <person name="Foxe J.M."/>
            <person name="Go M."/>
            <person name="Henderson B.A."/>
            <person name="Jones I.B."/>
            <person name="McGettigan J.A."/>
            <person name="Micheletti S.J."/>
            <person name="Nasrallah M.E."/>
            <person name="Ortiz D."/>
            <person name="Piller C.R."/>
            <person name="Privatt S.R."/>
            <person name="Schneider S.L."/>
            <person name="Sharp S."/>
            <person name="Smith T.C."/>
            <person name="Stanton J.D."/>
            <person name="Ullery H.E."/>
            <person name="Wilson R.J."/>
            <person name="Serrano M.G."/>
            <person name="Buck G."/>
            <person name="Lee V."/>
            <person name="Wang Y."/>
            <person name="Carvalho R."/>
            <person name="Voegtly L."/>
            <person name="Shi R."/>
            <person name="Duckworth R."/>
            <person name="Johnson A."/>
            <person name="Loviza R."/>
            <person name="Walstead R."/>
            <person name="Shah Z."/>
            <person name="Kiflezghi M."/>
            <person name="Wade K."/>
            <person name="Ball S.L."/>
            <person name="Bradley K.W."/>
            <person name="Asai D.J."/>
            <person name="Bowman C.A."/>
            <person name="Russell D.A."/>
            <person name="Pope W.H."/>
            <person name="Jacobs-Sera D."/>
            <person name="Hendrix R.W."/>
            <person name="Hatfull G.F."/>
        </authorList>
    </citation>
    <scope>NUCLEOTIDE SEQUENCE [LARGE SCALE GENOMIC DNA]</scope>
    <source>
        <strain evidence="2 3">DSM 27710</strain>
    </source>
</reference>
<feature type="compositionally biased region" description="Gly residues" evidence="1">
    <location>
        <begin position="74"/>
        <end position="122"/>
    </location>
</feature>
<dbReference type="OrthoDB" id="5488757at2"/>
<dbReference type="Pfam" id="PF07494">
    <property type="entry name" value="Reg_prop"/>
    <property type="match status" value="1"/>
</dbReference>
<gene>
    <name evidence="2" type="ORF">AKJ08_0352</name>
</gene>
<protein>
    <submittedName>
        <fullName evidence="2">Glycine-rich cell wall structural protein 1</fullName>
    </submittedName>
</protein>
<dbReference type="SUPFAM" id="SSF63829">
    <property type="entry name" value="Calcium-dependent phosphotriesterase"/>
    <property type="match status" value="1"/>
</dbReference>
<organism evidence="2 3">
    <name type="scientific">Vulgatibacter incomptus</name>
    <dbReference type="NCBI Taxonomy" id="1391653"/>
    <lineage>
        <taxon>Bacteria</taxon>
        <taxon>Pseudomonadati</taxon>
        <taxon>Myxococcota</taxon>
        <taxon>Myxococcia</taxon>
        <taxon>Myxococcales</taxon>
        <taxon>Cystobacterineae</taxon>
        <taxon>Vulgatibacteraceae</taxon>
        <taxon>Vulgatibacter</taxon>
    </lineage>
</organism>
<dbReference type="KEGG" id="vin:AKJ08_0352"/>
<dbReference type="STRING" id="1391653.AKJ08_0352"/>
<evidence type="ECO:0000313" key="3">
    <source>
        <dbReference type="Proteomes" id="UP000055590"/>
    </source>
</evidence>
<dbReference type="PATRIC" id="fig|1391653.3.peg.366"/>
<dbReference type="EMBL" id="CP012332">
    <property type="protein sequence ID" value="AKU89965.1"/>
    <property type="molecule type" value="Genomic_DNA"/>
</dbReference>
<feature type="compositionally biased region" description="Gly residues" evidence="1">
    <location>
        <begin position="41"/>
        <end position="61"/>
    </location>
</feature>
<dbReference type="Proteomes" id="UP000055590">
    <property type="component" value="Chromosome"/>
</dbReference>
<feature type="region of interest" description="Disordered" evidence="1">
    <location>
        <begin position="29"/>
        <end position="61"/>
    </location>
</feature>
<dbReference type="AlphaFoldDB" id="A0A0K1P8W6"/>
<dbReference type="InterPro" id="IPR011110">
    <property type="entry name" value="Reg_prop"/>
</dbReference>
<proteinExistence type="predicted"/>
<sequence>MREGGASPIAFVRVGVALTTALALTACHHDPTNDPPLQSAGSGGTAGAPGGTGGNGGGAGGNIGGGTGGSIGGGTGGSVGGGTGGSIGGGTGGVAGTSGGQGGSGGPGAGGVGGGVGPGGTGGPPPDPDVRNHLHFWAAANGAPGPVWGVAADQAGNIWAANGAALLLLRSGGSAWESFTAADGLTPYPPISVAGGRANEVYVGYRGLFPSSDPLNDPPEIASSGGVDRIVVNGRRVDRTHFDIFTPPAAEYPNGRHLLRTCYRILPVLTGEYAGDVWFGCNHGVAMWSQAFGIVQEHQHAATDKGGSLWVGDFRGLAIAPDGNVWIGGDARSGLIHYADEGWHLGQFWATLDPIVDIWPDGIALDPGGDDFVMDLITDGGTGLWAASFGNGVAHRAGDGTWSYLTTAQGLPDNRVYGLALDPDGSIWMATDAALARWRGGHFASVIDGLNGLPGAILSVTIDRSHSPRRVIIGTSSGVGVYDGP</sequence>
<dbReference type="InterPro" id="IPR015943">
    <property type="entry name" value="WD40/YVTN_repeat-like_dom_sf"/>
</dbReference>
<accession>A0A0K1P8W6</accession>
<evidence type="ECO:0000256" key="1">
    <source>
        <dbReference type="SAM" id="MobiDB-lite"/>
    </source>
</evidence>
<dbReference type="PROSITE" id="PS51257">
    <property type="entry name" value="PROKAR_LIPOPROTEIN"/>
    <property type="match status" value="1"/>
</dbReference>
<dbReference type="RefSeq" id="WP_050724477.1">
    <property type="nucleotide sequence ID" value="NZ_CP012332.1"/>
</dbReference>
<keyword evidence="3" id="KW-1185">Reference proteome</keyword>
<evidence type="ECO:0000313" key="2">
    <source>
        <dbReference type="EMBL" id="AKU89965.1"/>
    </source>
</evidence>
<feature type="region of interest" description="Disordered" evidence="1">
    <location>
        <begin position="74"/>
        <end position="132"/>
    </location>
</feature>
<dbReference type="Gene3D" id="2.130.10.10">
    <property type="entry name" value="YVTN repeat-like/Quinoprotein amine dehydrogenase"/>
    <property type="match status" value="1"/>
</dbReference>
<name>A0A0K1P8W6_9BACT</name>